<feature type="domain" description="DUF397" evidence="1">
    <location>
        <begin position="7"/>
        <end position="61"/>
    </location>
</feature>
<comment type="caution">
    <text evidence="2">The sequence shown here is derived from an EMBL/GenBank/DDBJ whole genome shotgun (WGS) entry which is preliminary data.</text>
</comment>
<evidence type="ECO:0000313" key="3">
    <source>
        <dbReference type="Proteomes" id="UP000053244"/>
    </source>
</evidence>
<reference evidence="2 3" key="1">
    <citation type="submission" date="2015-10" db="EMBL/GenBank/DDBJ databases">
        <authorList>
            <person name="Gilbert D.G."/>
        </authorList>
    </citation>
    <scope>NUCLEOTIDE SEQUENCE [LARGE SCALE GENOMIC DNA]</scope>
    <source>
        <strain evidence="2 3">NRRL B-16712</strain>
    </source>
</reference>
<dbReference type="EMBL" id="LLZH01000028">
    <property type="protein sequence ID" value="KUL40475.1"/>
    <property type="molecule type" value="Genomic_DNA"/>
</dbReference>
<evidence type="ECO:0000259" key="1">
    <source>
        <dbReference type="Pfam" id="PF04149"/>
    </source>
</evidence>
<protein>
    <submittedName>
        <fullName evidence="2">Regulator</fullName>
    </submittedName>
</protein>
<dbReference type="AlphaFoldDB" id="A0A0X3V6Q0"/>
<organism evidence="2 3">
    <name type="scientific">Actinoplanes awajinensis subsp. mycoplanecinus</name>
    <dbReference type="NCBI Taxonomy" id="135947"/>
    <lineage>
        <taxon>Bacteria</taxon>
        <taxon>Bacillati</taxon>
        <taxon>Actinomycetota</taxon>
        <taxon>Actinomycetes</taxon>
        <taxon>Micromonosporales</taxon>
        <taxon>Micromonosporaceae</taxon>
        <taxon>Actinoplanes</taxon>
    </lineage>
</organism>
<dbReference type="OrthoDB" id="4301277at2"/>
<dbReference type="Pfam" id="PF04149">
    <property type="entry name" value="DUF397"/>
    <property type="match status" value="1"/>
</dbReference>
<dbReference type="Proteomes" id="UP000053244">
    <property type="component" value="Unassembled WGS sequence"/>
</dbReference>
<name>A0A0X3V6Q0_9ACTN</name>
<sequence>MVDLTGAVWHKSTRSGGNGGDCVEVAGNLPGIVALRDSKDPAGAPLVFSHAEWDAFLDGVRAGEFDPGVC</sequence>
<evidence type="ECO:0000313" key="2">
    <source>
        <dbReference type="EMBL" id="KUL40475.1"/>
    </source>
</evidence>
<dbReference type="RefSeq" id="WP_067686040.1">
    <property type="nucleotide sequence ID" value="NZ_LLZH01000028.1"/>
</dbReference>
<dbReference type="InterPro" id="IPR007278">
    <property type="entry name" value="DUF397"/>
</dbReference>
<proteinExistence type="predicted"/>
<accession>A0A0X3V6Q0</accession>
<keyword evidence="3" id="KW-1185">Reference proteome</keyword>
<gene>
    <name evidence="2" type="ORF">ADL15_07330</name>
</gene>